<dbReference type="AlphaFoldDB" id="A0AAE3JC64"/>
<dbReference type="InterPro" id="IPR013096">
    <property type="entry name" value="Cupin_2"/>
</dbReference>
<organism evidence="5 6">
    <name type="scientific">Anthropogastromicrobium aceti</name>
    <dbReference type="NCBI Taxonomy" id="2981768"/>
    <lineage>
        <taxon>Bacteria</taxon>
        <taxon>Bacillati</taxon>
        <taxon>Bacillota</taxon>
        <taxon>Clostridia</taxon>
        <taxon>Lachnospirales</taxon>
        <taxon>Lachnospiraceae</taxon>
        <taxon>Anthropogastromicrobium</taxon>
    </lineage>
</organism>
<name>A0AAE3JC64_9FIRM</name>
<dbReference type="SUPFAM" id="SSF51215">
    <property type="entry name" value="Regulatory protein AraC"/>
    <property type="match status" value="1"/>
</dbReference>
<keyword evidence="3" id="KW-0804">Transcription</keyword>
<dbReference type="EMBL" id="JAJEQN010000016">
    <property type="protein sequence ID" value="MCC2221544.1"/>
    <property type="molecule type" value="Genomic_DNA"/>
</dbReference>
<dbReference type="GO" id="GO:0003700">
    <property type="term" value="F:DNA-binding transcription factor activity"/>
    <property type="evidence" value="ECO:0007669"/>
    <property type="project" value="InterPro"/>
</dbReference>
<dbReference type="Pfam" id="PF12833">
    <property type="entry name" value="HTH_18"/>
    <property type="match status" value="1"/>
</dbReference>
<protein>
    <submittedName>
        <fullName evidence="5">AraC family transcriptional regulator</fullName>
    </submittedName>
</protein>
<sequence length="284" mass="32425">MADERYDISITKEYLIRNKAKLLYISSATYSGDWLSTPHTHYCSELFYVLEGIGQFQVEDNIFPVKANDLIIINPNISHTELGLRSHPMKYIVLGIEGLELSSENDHSNFCIVNFKEIKDTMVFYLQMMLKEIETRAPGHEAICQDLMEILIVLFGRQTNFSTILTPANKKASHLCDSVRRYLDQNCEEDITLEQLAKFSHVNKYYLVHAFTDEYGISPINYLMQARVKKAEKLLATTDYSMSVISSSCGFASSGYFSQTFKKITGLSPSAYRKKSKSEHEANN</sequence>
<evidence type="ECO:0000256" key="1">
    <source>
        <dbReference type="ARBA" id="ARBA00023015"/>
    </source>
</evidence>
<comment type="caution">
    <text evidence="5">The sequence shown here is derived from an EMBL/GenBank/DDBJ whole genome shotgun (WGS) entry which is preliminary data.</text>
</comment>
<dbReference type="RefSeq" id="WP_308731667.1">
    <property type="nucleotide sequence ID" value="NZ_JAJEQN010000016.1"/>
</dbReference>
<keyword evidence="1" id="KW-0805">Transcription regulation</keyword>
<dbReference type="Proteomes" id="UP001198200">
    <property type="component" value="Unassembled WGS sequence"/>
</dbReference>
<dbReference type="InterPro" id="IPR018060">
    <property type="entry name" value="HTH_AraC"/>
</dbReference>
<dbReference type="InterPro" id="IPR018062">
    <property type="entry name" value="HTH_AraC-typ_CS"/>
</dbReference>
<dbReference type="PROSITE" id="PS00041">
    <property type="entry name" value="HTH_ARAC_FAMILY_1"/>
    <property type="match status" value="1"/>
</dbReference>
<dbReference type="InterPro" id="IPR037923">
    <property type="entry name" value="HTH-like"/>
</dbReference>
<proteinExistence type="predicted"/>
<dbReference type="Gene3D" id="1.10.10.60">
    <property type="entry name" value="Homeodomain-like"/>
    <property type="match status" value="2"/>
</dbReference>
<evidence type="ECO:0000313" key="6">
    <source>
        <dbReference type="Proteomes" id="UP001198200"/>
    </source>
</evidence>
<evidence type="ECO:0000256" key="3">
    <source>
        <dbReference type="ARBA" id="ARBA00023163"/>
    </source>
</evidence>
<dbReference type="InterPro" id="IPR014710">
    <property type="entry name" value="RmlC-like_jellyroll"/>
</dbReference>
<gene>
    <name evidence="5" type="ORF">LKD48_07835</name>
</gene>
<dbReference type="PANTHER" id="PTHR43280">
    <property type="entry name" value="ARAC-FAMILY TRANSCRIPTIONAL REGULATOR"/>
    <property type="match status" value="1"/>
</dbReference>
<feature type="domain" description="HTH araC/xylS-type" evidence="4">
    <location>
        <begin position="177"/>
        <end position="275"/>
    </location>
</feature>
<evidence type="ECO:0000256" key="2">
    <source>
        <dbReference type="ARBA" id="ARBA00023125"/>
    </source>
</evidence>
<dbReference type="Pfam" id="PF07883">
    <property type="entry name" value="Cupin_2"/>
    <property type="match status" value="1"/>
</dbReference>
<reference evidence="5 6" key="1">
    <citation type="submission" date="2021-10" db="EMBL/GenBank/DDBJ databases">
        <title>Anaerobic single-cell dispensing facilitates the cultivation of human gut bacteria.</title>
        <authorList>
            <person name="Afrizal A."/>
        </authorList>
    </citation>
    <scope>NUCLEOTIDE SEQUENCE [LARGE SCALE GENOMIC DNA]</scope>
    <source>
        <strain evidence="5 6">CLA-AA-H224</strain>
    </source>
</reference>
<dbReference type="PANTHER" id="PTHR43280:SF17">
    <property type="entry name" value="ARAC-TYPE DNA-BINDING DOMAIN-CONTAINING PROTEIN"/>
    <property type="match status" value="1"/>
</dbReference>
<dbReference type="Gene3D" id="2.60.120.10">
    <property type="entry name" value="Jelly Rolls"/>
    <property type="match status" value="1"/>
</dbReference>
<dbReference type="InterPro" id="IPR020449">
    <property type="entry name" value="Tscrpt_reg_AraC-type_HTH"/>
</dbReference>
<dbReference type="SUPFAM" id="SSF46689">
    <property type="entry name" value="Homeodomain-like"/>
    <property type="match status" value="2"/>
</dbReference>
<dbReference type="InterPro" id="IPR009057">
    <property type="entry name" value="Homeodomain-like_sf"/>
</dbReference>
<evidence type="ECO:0000259" key="4">
    <source>
        <dbReference type="PROSITE" id="PS01124"/>
    </source>
</evidence>
<dbReference type="PROSITE" id="PS01124">
    <property type="entry name" value="HTH_ARAC_FAMILY_2"/>
    <property type="match status" value="1"/>
</dbReference>
<dbReference type="PRINTS" id="PR00032">
    <property type="entry name" value="HTHARAC"/>
</dbReference>
<keyword evidence="6" id="KW-1185">Reference proteome</keyword>
<keyword evidence="2" id="KW-0238">DNA-binding</keyword>
<evidence type="ECO:0000313" key="5">
    <source>
        <dbReference type="EMBL" id="MCC2221544.1"/>
    </source>
</evidence>
<dbReference type="GO" id="GO:0043565">
    <property type="term" value="F:sequence-specific DNA binding"/>
    <property type="evidence" value="ECO:0007669"/>
    <property type="project" value="InterPro"/>
</dbReference>
<accession>A0AAE3JC64</accession>
<dbReference type="SMART" id="SM00342">
    <property type="entry name" value="HTH_ARAC"/>
    <property type="match status" value="1"/>
</dbReference>